<protein>
    <recommendedName>
        <fullName evidence="3">4a-hydroxytetrahydrobiopterin dehydratase</fullName>
        <ecNumber evidence="3">4.2.1.96</ecNumber>
    </recommendedName>
</protein>
<dbReference type="Gene3D" id="3.30.1360.20">
    <property type="entry name" value="Transcriptional coactivator/pterin dehydratase"/>
    <property type="match status" value="1"/>
</dbReference>
<dbReference type="AlphaFoldDB" id="A0A4R9JZP3"/>
<dbReference type="InterPro" id="IPR001533">
    <property type="entry name" value="Pterin_deHydtase"/>
</dbReference>
<gene>
    <name evidence="5" type="ORF">EHQ58_15065</name>
</gene>
<evidence type="ECO:0000256" key="1">
    <source>
        <dbReference type="ARBA" id="ARBA00001554"/>
    </source>
</evidence>
<evidence type="ECO:0000256" key="3">
    <source>
        <dbReference type="ARBA" id="ARBA00013252"/>
    </source>
</evidence>
<evidence type="ECO:0000256" key="4">
    <source>
        <dbReference type="ARBA" id="ARBA00023239"/>
    </source>
</evidence>
<evidence type="ECO:0000256" key="2">
    <source>
        <dbReference type="ARBA" id="ARBA00006472"/>
    </source>
</evidence>
<dbReference type="InterPro" id="IPR036428">
    <property type="entry name" value="PCD_sf"/>
</dbReference>
<name>A0A4R9JZP3_9LEPT</name>
<accession>A0A4R9JZP3</accession>
<dbReference type="Pfam" id="PF01329">
    <property type="entry name" value="Pterin_4a"/>
    <property type="match status" value="1"/>
</dbReference>
<organism evidence="5 6">
    <name type="scientific">Leptospira ognonensis</name>
    <dbReference type="NCBI Taxonomy" id="2484945"/>
    <lineage>
        <taxon>Bacteria</taxon>
        <taxon>Pseudomonadati</taxon>
        <taxon>Spirochaetota</taxon>
        <taxon>Spirochaetia</taxon>
        <taxon>Leptospirales</taxon>
        <taxon>Leptospiraceae</taxon>
        <taxon>Leptospira</taxon>
    </lineage>
</organism>
<dbReference type="SUPFAM" id="SSF55248">
    <property type="entry name" value="PCD-like"/>
    <property type="match status" value="1"/>
</dbReference>
<dbReference type="GO" id="GO:0008124">
    <property type="term" value="F:4-alpha-hydroxytetrahydrobiopterin dehydratase activity"/>
    <property type="evidence" value="ECO:0007669"/>
    <property type="project" value="UniProtKB-EC"/>
</dbReference>
<dbReference type="OrthoDB" id="9794987at2"/>
<dbReference type="PANTHER" id="PTHR12599">
    <property type="entry name" value="PTERIN-4-ALPHA-CARBINOLAMINE DEHYDRATASE"/>
    <property type="match status" value="1"/>
</dbReference>
<keyword evidence="4" id="KW-0456">Lyase</keyword>
<evidence type="ECO:0000313" key="5">
    <source>
        <dbReference type="EMBL" id="TGL57108.1"/>
    </source>
</evidence>
<proteinExistence type="inferred from homology"/>
<dbReference type="Proteomes" id="UP000297693">
    <property type="component" value="Unassembled WGS sequence"/>
</dbReference>
<reference evidence="5" key="1">
    <citation type="journal article" date="2019" name="PLoS Negl. Trop. Dis.">
        <title>Revisiting the worldwide diversity of Leptospira species in the environment.</title>
        <authorList>
            <person name="Vincent A.T."/>
            <person name="Schiettekatte O."/>
            <person name="Bourhy P."/>
            <person name="Veyrier F.J."/>
            <person name="Picardeau M."/>
        </authorList>
    </citation>
    <scope>NUCLEOTIDE SEQUENCE [LARGE SCALE GENOMIC DNA]</scope>
    <source>
        <strain evidence="5">201702476</strain>
    </source>
</reference>
<comment type="similarity">
    <text evidence="2">Belongs to the pterin-4-alpha-carbinolamine dehydratase family.</text>
</comment>
<comment type="caution">
    <text evidence="5">The sequence shown here is derived from an EMBL/GenBank/DDBJ whole genome shotgun (WGS) entry which is preliminary data.</text>
</comment>
<dbReference type="EC" id="4.2.1.96" evidence="3"/>
<dbReference type="EMBL" id="RQGD01000039">
    <property type="protein sequence ID" value="TGL57108.1"/>
    <property type="molecule type" value="Genomic_DNA"/>
</dbReference>
<dbReference type="GO" id="GO:0006729">
    <property type="term" value="P:tetrahydrobiopterin biosynthetic process"/>
    <property type="evidence" value="ECO:0007669"/>
    <property type="project" value="InterPro"/>
</dbReference>
<evidence type="ECO:0000313" key="6">
    <source>
        <dbReference type="Proteomes" id="UP000297693"/>
    </source>
</evidence>
<sequence length="113" mass="13299">MNPDWKLEEVKPMKNPLLLTKEELNLFLASFPNWKLERRAQDGIEILTRSYQFTTFIQAFGYLSKIGLLSEKLDHHAEIYNLYGLVKLTVFTHTTKNLTHLDRLFAYQAELLL</sequence>
<dbReference type="CDD" id="cd00488">
    <property type="entry name" value="PCD_DCoH"/>
    <property type="match status" value="1"/>
</dbReference>
<dbReference type="PANTHER" id="PTHR12599:SF0">
    <property type="entry name" value="PTERIN-4-ALPHA-CARBINOLAMINE DEHYDRATASE"/>
    <property type="match status" value="1"/>
</dbReference>
<dbReference type="RefSeq" id="WP_135624736.1">
    <property type="nucleotide sequence ID" value="NZ_RQGD01000039.1"/>
</dbReference>
<keyword evidence="6" id="KW-1185">Reference proteome</keyword>
<comment type="catalytic activity">
    <reaction evidence="1">
        <text>(4aS,6R)-4a-hydroxy-L-erythro-5,6,7,8-tetrahydrobiopterin = (6R)-L-erythro-6,7-dihydrobiopterin + H2O</text>
        <dbReference type="Rhea" id="RHEA:11920"/>
        <dbReference type="ChEBI" id="CHEBI:15377"/>
        <dbReference type="ChEBI" id="CHEBI:15642"/>
        <dbReference type="ChEBI" id="CHEBI:43120"/>
        <dbReference type="EC" id="4.2.1.96"/>
    </reaction>
</comment>